<reference evidence="2 3" key="1">
    <citation type="journal article" date="2012" name="Genome Biol.">
        <title>Genome and low-iron response of an oceanic diatom adapted to chronic iron limitation.</title>
        <authorList>
            <person name="Lommer M."/>
            <person name="Specht M."/>
            <person name="Roy A.S."/>
            <person name="Kraemer L."/>
            <person name="Andreson R."/>
            <person name="Gutowska M.A."/>
            <person name="Wolf J."/>
            <person name="Bergner S.V."/>
            <person name="Schilhabel M.B."/>
            <person name="Klostermeier U.C."/>
            <person name="Beiko R.G."/>
            <person name="Rosenstiel P."/>
            <person name="Hippler M."/>
            <person name="Laroche J."/>
        </authorList>
    </citation>
    <scope>NUCLEOTIDE SEQUENCE [LARGE SCALE GENOMIC DNA]</scope>
    <source>
        <strain evidence="2 3">CCMP1005</strain>
    </source>
</reference>
<feature type="non-terminal residue" evidence="2">
    <location>
        <position position="230"/>
    </location>
</feature>
<proteinExistence type="predicted"/>
<feature type="compositionally biased region" description="Basic and acidic residues" evidence="1">
    <location>
        <begin position="101"/>
        <end position="112"/>
    </location>
</feature>
<keyword evidence="3" id="KW-1185">Reference proteome</keyword>
<comment type="caution">
    <text evidence="2">The sequence shown here is derived from an EMBL/GenBank/DDBJ whole genome shotgun (WGS) entry which is preliminary data.</text>
</comment>
<feature type="region of interest" description="Disordered" evidence="1">
    <location>
        <begin position="1"/>
        <end position="171"/>
    </location>
</feature>
<feature type="compositionally biased region" description="Basic and acidic residues" evidence="1">
    <location>
        <begin position="79"/>
        <end position="90"/>
    </location>
</feature>
<feature type="compositionally biased region" description="Low complexity" evidence="1">
    <location>
        <begin position="155"/>
        <end position="165"/>
    </location>
</feature>
<dbReference type="AlphaFoldDB" id="K0TAU4"/>
<dbReference type="Proteomes" id="UP000266841">
    <property type="component" value="Unassembled WGS sequence"/>
</dbReference>
<dbReference type="EMBL" id="AGNL01003496">
    <property type="protein sequence ID" value="EJK74615.1"/>
    <property type="molecule type" value="Genomic_DNA"/>
</dbReference>
<feature type="compositionally biased region" description="Polar residues" evidence="1">
    <location>
        <begin position="1"/>
        <end position="30"/>
    </location>
</feature>
<feature type="region of interest" description="Disordered" evidence="1">
    <location>
        <begin position="196"/>
        <end position="230"/>
    </location>
</feature>
<gene>
    <name evidence="2" type="ORF">THAOC_03699</name>
</gene>
<evidence type="ECO:0000256" key="1">
    <source>
        <dbReference type="SAM" id="MobiDB-lite"/>
    </source>
</evidence>
<organism evidence="2 3">
    <name type="scientific">Thalassiosira oceanica</name>
    <name type="common">Marine diatom</name>
    <dbReference type="NCBI Taxonomy" id="159749"/>
    <lineage>
        <taxon>Eukaryota</taxon>
        <taxon>Sar</taxon>
        <taxon>Stramenopiles</taxon>
        <taxon>Ochrophyta</taxon>
        <taxon>Bacillariophyta</taxon>
        <taxon>Coscinodiscophyceae</taxon>
        <taxon>Thalassiosirophycidae</taxon>
        <taxon>Thalassiosirales</taxon>
        <taxon>Thalassiosiraceae</taxon>
        <taxon>Thalassiosira</taxon>
    </lineage>
</organism>
<evidence type="ECO:0000313" key="2">
    <source>
        <dbReference type="EMBL" id="EJK74615.1"/>
    </source>
</evidence>
<accession>K0TAU4</accession>
<sequence length="230" mass="23663">MDASARSINQLQGTGDGPRQSSVVVASRTTDGGGEGIDISPRSSELSGPAPSSFPPKSERSAGSGASGPSGSLDDPQSAEEKSPGRRWETLAEYLALSSRDGADEHDSPHDSDSDEAPWSLGGRHGRSAEILDGLKQGLRMHITPSSAEKDDADVAPPASPAGRAAARDGEDFRRSLAAASAASAQGPRQVDLAVAHTRHLPRRGSEMLGEGPPLPPGGLDSLADQTRTC</sequence>
<feature type="compositionally biased region" description="Low complexity" evidence="1">
    <location>
        <begin position="61"/>
        <end position="72"/>
    </location>
</feature>
<protein>
    <submittedName>
        <fullName evidence="2">Uncharacterized protein</fullName>
    </submittedName>
</protein>
<evidence type="ECO:0000313" key="3">
    <source>
        <dbReference type="Proteomes" id="UP000266841"/>
    </source>
</evidence>
<name>K0TAU4_THAOC</name>